<dbReference type="GO" id="GO:0016874">
    <property type="term" value="F:ligase activity"/>
    <property type="evidence" value="ECO:0007669"/>
    <property type="project" value="UniProtKB-KW"/>
</dbReference>
<dbReference type="OrthoDB" id="358773at2"/>
<reference evidence="1 2" key="1">
    <citation type="submission" date="2016-11" db="EMBL/GenBank/DDBJ databases">
        <authorList>
            <person name="Jaros S."/>
            <person name="Januszkiewicz K."/>
            <person name="Wedrychowicz H."/>
        </authorList>
    </citation>
    <scope>NUCLEOTIDE SEQUENCE [LARGE SCALE GENOMIC DNA]</scope>
    <source>
        <strain evidence="1 2">DSM 45627</strain>
    </source>
</reference>
<dbReference type="Gene3D" id="3.90.1140.10">
    <property type="entry name" value="Cyclic phosphodiesterase"/>
    <property type="match status" value="1"/>
</dbReference>
<dbReference type="Pfam" id="PF13563">
    <property type="entry name" value="2_5_RNA_ligase2"/>
    <property type="match status" value="1"/>
</dbReference>
<gene>
    <name evidence="1" type="ORF">SAMN05443575_1121</name>
</gene>
<dbReference type="InterPro" id="IPR009097">
    <property type="entry name" value="Cyclic_Pdiesterase"/>
</dbReference>
<keyword evidence="2" id="KW-1185">Reference proteome</keyword>
<organism evidence="1 2">
    <name type="scientific">Jatrophihabitans endophyticus</name>
    <dbReference type="NCBI Taxonomy" id="1206085"/>
    <lineage>
        <taxon>Bacteria</taxon>
        <taxon>Bacillati</taxon>
        <taxon>Actinomycetota</taxon>
        <taxon>Actinomycetes</taxon>
        <taxon>Jatrophihabitantales</taxon>
        <taxon>Jatrophihabitantaceae</taxon>
        <taxon>Jatrophihabitans</taxon>
    </lineage>
</organism>
<dbReference type="PANTHER" id="PTHR40037:SF1">
    <property type="entry name" value="PHOSPHOESTERASE SAOUHSC_00951-RELATED"/>
    <property type="match status" value="1"/>
</dbReference>
<evidence type="ECO:0000313" key="1">
    <source>
        <dbReference type="EMBL" id="SHG01085.1"/>
    </source>
</evidence>
<evidence type="ECO:0000313" key="2">
    <source>
        <dbReference type="Proteomes" id="UP000186132"/>
    </source>
</evidence>
<keyword evidence="1" id="KW-0436">Ligase</keyword>
<protein>
    <submittedName>
        <fullName evidence="1">2'-5' RNA ligase</fullName>
    </submittedName>
</protein>
<accession>A0A1M5GBF4</accession>
<dbReference type="SUPFAM" id="SSF55144">
    <property type="entry name" value="LigT-like"/>
    <property type="match status" value="1"/>
</dbReference>
<dbReference type="EMBL" id="FQVU01000002">
    <property type="protein sequence ID" value="SHG01085.1"/>
    <property type="molecule type" value="Genomic_DNA"/>
</dbReference>
<dbReference type="Proteomes" id="UP000186132">
    <property type="component" value="Unassembled WGS sequence"/>
</dbReference>
<dbReference type="STRING" id="1206085.SAMN05443575_1121"/>
<proteinExistence type="predicted"/>
<dbReference type="InterPro" id="IPR050580">
    <property type="entry name" value="2H_phosphoesterase_YjcG-like"/>
</dbReference>
<dbReference type="RefSeq" id="WP_073387356.1">
    <property type="nucleotide sequence ID" value="NZ_FQVU01000002.1"/>
</dbReference>
<dbReference type="AlphaFoldDB" id="A0A1M5GBF4"/>
<dbReference type="PANTHER" id="PTHR40037">
    <property type="entry name" value="PHOSPHOESTERASE YJCG-RELATED"/>
    <property type="match status" value="1"/>
</dbReference>
<name>A0A1M5GBF4_9ACTN</name>
<sequence>MSEVVVGVAVAIPQPHATVLTNWRRHVGDPAADLVFPHVTLLPPTPVPADAMDDVEAHLAVAAKEVEPFSMHLAGTGTFRPLSPVVFIQVATGVSQCETLEGAIRTGPLERELAFPYHPHVTVAHDIPDAGLDDAYDGLSTFVARFAVGSFVLFSREDGGRWTWRTEFPLGGTEGDAAG</sequence>